<dbReference type="EMBL" id="JAPWTK010000010">
    <property type="protein sequence ID" value="KAJ8960043.1"/>
    <property type="molecule type" value="Genomic_DNA"/>
</dbReference>
<reference evidence="14" key="1">
    <citation type="journal article" date="2023" name="Insect Mol. Biol.">
        <title>Genome sequencing provides insights into the evolution of gene families encoding plant cell wall-degrading enzymes in longhorned beetles.</title>
        <authorList>
            <person name="Shin N.R."/>
            <person name="Okamura Y."/>
            <person name="Kirsch R."/>
            <person name="Pauchet Y."/>
        </authorList>
    </citation>
    <scope>NUCLEOTIDE SEQUENCE</scope>
    <source>
        <strain evidence="14">AMC_N1</strain>
    </source>
</reference>
<dbReference type="FunFam" id="3.30.160.60:FF:000450">
    <property type="entry name" value="PR domain zinc finger protein 14"/>
    <property type="match status" value="1"/>
</dbReference>
<evidence type="ECO:0000256" key="4">
    <source>
        <dbReference type="ARBA" id="ARBA00022771"/>
    </source>
</evidence>
<evidence type="ECO:0000256" key="7">
    <source>
        <dbReference type="ARBA" id="ARBA00023125"/>
    </source>
</evidence>
<protein>
    <recommendedName>
        <fullName evidence="13">C2H2-type domain-containing protein</fullName>
    </recommendedName>
</protein>
<evidence type="ECO:0000256" key="9">
    <source>
        <dbReference type="ARBA" id="ARBA00023242"/>
    </source>
</evidence>
<dbReference type="AlphaFoldDB" id="A0AAV8ZA77"/>
<keyword evidence="8" id="KW-0804">Transcription</keyword>
<feature type="region of interest" description="Disordered" evidence="12">
    <location>
        <begin position="83"/>
        <end position="102"/>
    </location>
</feature>
<gene>
    <name evidence="14" type="ORF">NQ318_009480</name>
</gene>
<feature type="compositionally biased region" description="Polar residues" evidence="12">
    <location>
        <begin position="85"/>
        <end position="99"/>
    </location>
</feature>
<dbReference type="PROSITE" id="PS50157">
    <property type="entry name" value="ZINC_FINGER_C2H2_2"/>
    <property type="match status" value="3"/>
</dbReference>
<keyword evidence="15" id="KW-1185">Reference proteome</keyword>
<evidence type="ECO:0000256" key="3">
    <source>
        <dbReference type="ARBA" id="ARBA00022737"/>
    </source>
</evidence>
<comment type="caution">
    <text evidence="14">The sequence shown here is derived from an EMBL/GenBank/DDBJ whole genome shotgun (WGS) entry which is preliminary data.</text>
</comment>
<evidence type="ECO:0000313" key="15">
    <source>
        <dbReference type="Proteomes" id="UP001162162"/>
    </source>
</evidence>
<dbReference type="GO" id="GO:0005634">
    <property type="term" value="C:nucleus"/>
    <property type="evidence" value="ECO:0007669"/>
    <property type="project" value="UniProtKB-SubCell"/>
</dbReference>
<evidence type="ECO:0000256" key="8">
    <source>
        <dbReference type="ARBA" id="ARBA00023163"/>
    </source>
</evidence>
<evidence type="ECO:0000256" key="1">
    <source>
        <dbReference type="ARBA" id="ARBA00004123"/>
    </source>
</evidence>
<dbReference type="GO" id="GO:0000981">
    <property type="term" value="F:DNA-binding transcription factor activity, RNA polymerase II-specific"/>
    <property type="evidence" value="ECO:0007669"/>
    <property type="project" value="TreeGrafter"/>
</dbReference>
<keyword evidence="7" id="KW-0238">DNA-binding</keyword>
<evidence type="ECO:0000256" key="5">
    <source>
        <dbReference type="ARBA" id="ARBA00022833"/>
    </source>
</evidence>
<dbReference type="PANTHER" id="PTHR24388">
    <property type="entry name" value="ZINC FINGER PROTEIN"/>
    <property type="match status" value="1"/>
</dbReference>
<sequence length="173" mass="19523">MNGIFDLLNSCRLNNFEEFMGTQSSQTVILKDSFENNTFPELMCDMCQKSFPTPAEWVHHIQDIHTEFELHLSNKTIEVGKSAAGSATTPADSPVSSGGETAKKCTDCDKSFPSHASMVIHRRRHTGEKPYTCEYCNKHFNVKSNLLRHLRTLHNKIINSTDIENKDTSDNSN</sequence>
<dbReference type="GO" id="GO:0000978">
    <property type="term" value="F:RNA polymerase II cis-regulatory region sequence-specific DNA binding"/>
    <property type="evidence" value="ECO:0007669"/>
    <property type="project" value="TreeGrafter"/>
</dbReference>
<comment type="similarity">
    <text evidence="10">Belongs to the snail C2H2-type zinc-finger protein family.</text>
</comment>
<dbReference type="PANTHER" id="PTHR24388:SF54">
    <property type="entry name" value="PROTEIN ESCARGOT"/>
    <property type="match status" value="1"/>
</dbReference>
<keyword evidence="9" id="KW-0539">Nucleus</keyword>
<accession>A0AAV8ZA77</accession>
<name>A0AAV8ZA77_9CUCU</name>
<evidence type="ECO:0000256" key="2">
    <source>
        <dbReference type="ARBA" id="ARBA00022723"/>
    </source>
</evidence>
<dbReference type="InterPro" id="IPR050527">
    <property type="entry name" value="Snail/Krueppel_Znf"/>
</dbReference>
<keyword evidence="2" id="KW-0479">Metal-binding</keyword>
<dbReference type="InterPro" id="IPR013087">
    <property type="entry name" value="Znf_C2H2_type"/>
</dbReference>
<proteinExistence type="inferred from homology"/>
<evidence type="ECO:0000256" key="10">
    <source>
        <dbReference type="ARBA" id="ARBA00037948"/>
    </source>
</evidence>
<evidence type="ECO:0000259" key="13">
    <source>
        <dbReference type="PROSITE" id="PS50157"/>
    </source>
</evidence>
<organism evidence="14 15">
    <name type="scientific">Aromia moschata</name>
    <dbReference type="NCBI Taxonomy" id="1265417"/>
    <lineage>
        <taxon>Eukaryota</taxon>
        <taxon>Metazoa</taxon>
        <taxon>Ecdysozoa</taxon>
        <taxon>Arthropoda</taxon>
        <taxon>Hexapoda</taxon>
        <taxon>Insecta</taxon>
        <taxon>Pterygota</taxon>
        <taxon>Neoptera</taxon>
        <taxon>Endopterygota</taxon>
        <taxon>Coleoptera</taxon>
        <taxon>Polyphaga</taxon>
        <taxon>Cucujiformia</taxon>
        <taxon>Chrysomeloidea</taxon>
        <taxon>Cerambycidae</taxon>
        <taxon>Cerambycinae</taxon>
        <taxon>Callichromatini</taxon>
        <taxon>Aromia</taxon>
    </lineage>
</organism>
<keyword evidence="5" id="KW-0862">Zinc</keyword>
<evidence type="ECO:0000256" key="12">
    <source>
        <dbReference type="SAM" id="MobiDB-lite"/>
    </source>
</evidence>
<evidence type="ECO:0000313" key="14">
    <source>
        <dbReference type="EMBL" id="KAJ8960043.1"/>
    </source>
</evidence>
<dbReference type="Proteomes" id="UP001162162">
    <property type="component" value="Unassembled WGS sequence"/>
</dbReference>
<evidence type="ECO:0000256" key="11">
    <source>
        <dbReference type="PROSITE-ProRule" id="PRU00042"/>
    </source>
</evidence>
<keyword evidence="4 11" id="KW-0863">Zinc-finger</keyword>
<dbReference type="Gene3D" id="3.30.160.60">
    <property type="entry name" value="Classic Zinc Finger"/>
    <property type="match status" value="2"/>
</dbReference>
<feature type="domain" description="C2H2-type" evidence="13">
    <location>
        <begin position="103"/>
        <end position="130"/>
    </location>
</feature>
<comment type="subcellular location">
    <subcellularLocation>
        <location evidence="1">Nucleus</location>
    </subcellularLocation>
</comment>
<dbReference type="GO" id="GO:0008270">
    <property type="term" value="F:zinc ion binding"/>
    <property type="evidence" value="ECO:0007669"/>
    <property type="project" value="UniProtKB-KW"/>
</dbReference>
<dbReference type="SUPFAM" id="SSF57667">
    <property type="entry name" value="beta-beta-alpha zinc fingers"/>
    <property type="match status" value="1"/>
</dbReference>
<feature type="domain" description="C2H2-type" evidence="13">
    <location>
        <begin position="42"/>
        <end position="66"/>
    </location>
</feature>
<dbReference type="SMART" id="SM00355">
    <property type="entry name" value="ZnF_C2H2"/>
    <property type="match status" value="3"/>
</dbReference>
<evidence type="ECO:0000256" key="6">
    <source>
        <dbReference type="ARBA" id="ARBA00023015"/>
    </source>
</evidence>
<feature type="domain" description="C2H2-type" evidence="13">
    <location>
        <begin position="131"/>
        <end position="154"/>
    </location>
</feature>
<dbReference type="Pfam" id="PF00096">
    <property type="entry name" value="zf-C2H2"/>
    <property type="match status" value="3"/>
</dbReference>
<keyword evidence="3" id="KW-0677">Repeat</keyword>
<dbReference type="PROSITE" id="PS00028">
    <property type="entry name" value="ZINC_FINGER_C2H2_1"/>
    <property type="match status" value="3"/>
</dbReference>
<keyword evidence="6" id="KW-0805">Transcription regulation</keyword>
<dbReference type="InterPro" id="IPR036236">
    <property type="entry name" value="Znf_C2H2_sf"/>
</dbReference>